<dbReference type="GeneID" id="19146754"/>
<dbReference type="HOGENOM" id="CLU_1916724_0_0_1"/>
<proteinExistence type="predicted"/>
<organism evidence="2 3">
    <name type="scientific">Cochliobolus carbonum (strain 26-R-13)</name>
    <name type="common">Maize leaf spot fungus</name>
    <name type="synonym">Bipolaris zeicola</name>
    <dbReference type="NCBI Taxonomy" id="930089"/>
    <lineage>
        <taxon>Eukaryota</taxon>
        <taxon>Fungi</taxon>
        <taxon>Dikarya</taxon>
        <taxon>Ascomycota</taxon>
        <taxon>Pezizomycotina</taxon>
        <taxon>Dothideomycetes</taxon>
        <taxon>Pleosporomycetidae</taxon>
        <taxon>Pleosporales</taxon>
        <taxon>Pleosporineae</taxon>
        <taxon>Pleosporaceae</taxon>
        <taxon>Bipolaris</taxon>
    </lineage>
</organism>
<keyword evidence="3" id="KW-1185">Reference proteome</keyword>
<dbReference type="EMBL" id="KI964826">
    <property type="protein sequence ID" value="EUC28286.1"/>
    <property type="molecule type" value="Genomic_DNA"/>
</dbReference>
<gene>
    <name evidence="2" type="ORF">COCCADRAFT_30424</name>
</gene>
<dbReference type="KEGG" id="bze:COCCADRAFT_30424"/>
<evidence type="ECO:0000313" key="3">
    <source>
        <dbReference type="Proteomes" id="UP000053841"/>
    </source>
</evidence>
<name>W6YAY6_COCC2</name>
<sequence>MPDNSKLFHQCTAPTVPPLMHLHSYPKKQCSPPVTESLTLPGSKPHSVQLVGAAEPSSQLSSQLPHISHTSNSSSIPRRDDGQQPGGSLDGLGISISMSRPPPWIGMASLTGGSTNDIWVPCPHLFKYDGRA</sequence>
<feature type="compositionally biased region" description="Polar residues" evidence="1">
    <location>
        <begin position="56"/>
        <end position="76"/>
    </location>
</feature>
<accession>W6YAY6</accession>
<dbReference type="Proteomes" id="UP000053841">
    <property type="component" value="Unassembled WGS sequence"/>
</dbReference>
<feature type="region of interest" description="Disordered" evidence="1">
    <location>
        <begin position="24"/>
        <end position="95"/>
    </location>
</feature>
<reference evidence="2 3" key="1">
    <citation type="journal article" date="2013" name="PLoS Genet.">
        <title>Comparative genome structure, secondary metabolite, and effector coding capacity across Cochliobolus pathogens.</title>
        <authorList>
            <person name="Condon B.J."/>
            <person name="Leng Y."/>
            <person name="Wu D."/>
            <person name="Bushley K.E."/>
            <person name="Ohm R.A."/>
            <person name="Otillar R."/>
            <person name="Martin J."/>
            <person name="Schackwitz W."/>
            <person name="Grimwood J."/>
            <person name="MohdZainudin N."/>
            <person name="Xue C."/>
            <person name="Wang R."/>
            <person name="Manning V.A."/>
            <person name="Dhillon B."/>
            <person name="Tu Z.J."/>
            <person name="Steffenson B.J."/>
            <person name="Salamov A."/>
            <person name="Sun H."/>
            <person name="Lowry S."/>
            <person name="LaButti K."/>
            <person name="Han J."/>
            <person name="Copeland A."/>
            <person name="Lindquist E."/>
            <person name="Barry K."/>
            <person name="Schmutz J."/>
            <person name="Baker S.E."/>
            <person name="Ciuffetti L.M."/>
            <person name="Grigoriev I.V."/>
            <person name="Zhong S."/>
            <person name="Turgeon B.G."/>
        </authorList>
    </citation>
    <scope>NUCLEOTIDE SEQUENCE [LARGE SCALE GENOMIC DNA]</scope>
    <source>
        <strain evidence="2 3">26-R-13</strain>
    </source>
</reference>
<dbReference type="RefSeq" id="XP_007717407.1">
    <property type="nucleotide sequence ID" value="XM_007719217.1"/>
</dbReference>
<evidence type="ECO:0000313" key="2">
    <source>
        <dbReference type="EMBL" id="EUC28286.1"/>
    </source>
</evidence>
<evidence type="ECO:0000256" key="1">
    <source>
        <dbReference type="SAM" id="MobiDB-lite"/>
    </source>
</evidence>
<dbReference type="AlphaFoldDB" id="W6YAY6"/>
<protein>
    <submittedName>
        <fullName evidence="2">Uncharacterized protein</fullName>
    </submittedName>
</protein>